<name>E9FU78_DAPPU</name>
<reference evidence="2 3" key="1">
    <citation type="journal article" date="2011" name="Science">
        <title>The ecoresponsive genome of Daphnia pulex.</title>
        <authorList>
            <person name="Colbourne J.K."/>
            <person name="Pfrender M.E."/>
            <person name="Gilbert D."/>
            <person name="Thomas W.K."/>
            <person name="Tucker A."/>
            <person name="Oakley T.H."/>
            <person name="Tokishita S."/>
            <person name="Aerts A."/>
            <person name="Arnold G.J."/>
            <person name="Basu M.K."/>
            <person name="Bauer D.J."/>
            <person name="Caceres C.E."/>
            <person name="Carmel L."/>
            <person name="Casola C."/>
            <person name="Choi J.H."/>
            <person name="Detter J.C."/>
            <person name="Dong Q."/>
            <person name="Dusheyko S."/>
            <person name="Eads B.D."/>
            <person name="Frohlich T."/>
            <person name="Geiler-Samerotte K.A."/>
            <person name="Gerlach D."/>
            <person name="Hatcher P."/>
            <person name="Jogdeo S."/>
            <person name="Krijgsveld J."/>
            <person name="Kriventseva E.V."/>
            <person name="Kultz D."/>
            <person name="Laforsch C."/>
            <person name="Lindquist E."/>
            <person name="Lopez J."/>
            <person name="Manak J.R."/>
            <person name="Muller J."/>
            <person name="Pangilinan J."/>
            <person name="Patwardhan R.P."/>
            <person name="Pitluck S."/>
            <person name="Pritham E.J."/>
            <person name="Rechtsteiner A."/>
            <person name="Rho M."/>
            <person name="Rogozin I.B."/>
            <person name="Sakarya O."/>
            <person name="Salamov A."/>
            <person name="Schaack S."/>
            <person name="Shapiro H."/>
            <person name="Shiga Y."/>
            <person name="Skalitzky C."/>
            <person name="Smith Z."/>
            <person name="Souvorov A."/>
            <person name="Sung W."/>
            <person name="Tang Z."/>
            <person name="Tsuchiya D."/>
            <person name="Tu H."/>
            <person name="Vos H."/>
            <person name="Wang M."/>
            <person name="Wolf Y.I."/>
            <person name="Yamagata H."/>
            <person name="Yamada T."/>
            <person name="Ye Y."/>
            <person name="Shaw J.R."/>
            <person name="Andrews J."/>
            <person name="Crease T.J."/>
            <person name="Tang H."/>
            <person name="Lucas S.M."/>
            <person name="Robertson H.M."/>
            <person name="Bork P."/>
            <person name="Koonin E.V."/>
            <person name="Zdobnov E.M."/>
            <person name="Grigoriev I.V."/>
            <person name="Lynch M."/>
            <person name="Boore J.L."/>
        </authorList>
    </citation>
    <scope>NUCLEOTIDE SEQUENCE [LARGE SCALE GENOMIC DNA]</scope>
</reference>
<organism evidence="2 3">
    <name type="scientific">Daphnia pulex</name>
    <name type="common">Water flea</name>
    <dbReference type="NCBI Taxonomy" id="6669"/>
    <lineage>
        <taxon>Eukaryota</taxon>
        <taxon>Metazoa</taxon>
        <taxon>Ecdysozoa</taxon>
        <taxon>Arthropoda</taxon>
        <taxon>Crustacea</taxon>
        <taxon>Branchiopoda</taxon>
        <taxon>Diplostraca</taxon>
        <taxon>Cladocera</taxon>
        <taxon>Anomopoda</taxon>
        <taxon>Daphniidae</taxon>
        <taxon>Daphnia</taxon>
    </lineage>
</organism>
<keyword evidence="1" id="KW-0472">Membrane</keyword>
<feature type="transmembrane region" description="Helical" evidence="1">
    <location>
        <begin position="76"/>
        <end position="97"/>
    </location>
</feature>
<accession>E9FU78</accession>
<dbReference type="Proteomes" id="UP000000305">
    <property type="component" value="Unassembled WGS sequence"/>
</dbReference>
<keyword evidence="3" id="KW-1185">Reference proteome</keyword>
<protein>
    <submittedName>
        <fullName evidence="2">Uncharacterized protein</fullName>
    </submittedName>
</protein>
<evidence type="ECO:0000313" key="2">
    <source>
        <dbReference type="EMBL" id="EFX89499.1"/>
    </source>
</evidence>
<dbReference type="EMBL" id="GL732524">
    <property type="protein sequence ID" value="EFX89499.1"/>
    <property type="molecule type" value="Genomic_DNA"/>
</dbReference>
<gene>
    <name evidence="2" type="ORF">DAPPUDRAFT_95215</name>
</gene>
<dbReference type="AlphaFoldDB" id="E9FU78"/>
<evidence type="ECO:0000256" key="1">
    <source>
        <dbReference type="SAM" id="Phobius"/>
    </source>
</evidence>
<keyword evidence="1" id="KW-1133">Transmembrane helix</keyword>
<dbReference type="KEGG" id="dpx:DAPPUDRAFT_95215"/>
<dbReference type="InParanoid" id="E9FU78"/>
<sequence length="305" mass="32801">MCTCPVDAFNGTFMAQPLPLWPPSPVRTESLGSSTPVDRWLINQSQFECWWTVGHSSCVFWLPGAERPGKVEQTGVIAAARPLVAAMLTVIFAYLVIRNLIGWHRNLPTGGGPSGALVGGPLRPRRRWRDDGDWIDYFADDSDSLDPAAVEDDHDRLFIGALDSGRLLGLPAEPALCVVTYQEELEEAEEDVSIQLCDVTSLSSDGCWSSSGAAESLAVTGRESPLHPTLLICSPLTACYVCRPDGNNNNNSSSSSSANTSDSDEFEFRSISSARSFATASSSMSISFSDAVSDCSWEFDTASSG</sequence>
<keyword evidence="1" id="KW-0812">Transmembrane</keyword>
<dbReference type="HOGENOM" id="CLU_912936_0_0_1"/>
<evidence type="ECO:0000313" key="3">
    <source>
        <dbReference type="Proteomes" id="UP000000305"/>
    </source>
</evidence>
<proteinExistence type="predicted"/>